<evidence type="ECO:0000313" key="2">
    <source>
        <dbReference type="EMBL" id="MCM2517592.1"/>
    </source>
</evidence>
<keyword evidence="1" id="KW-0732">Signal</keyword>
<name>A0ABT0W1Y4_STRGI</name>
<gene>
    <name evidence="2" type="ORF">NC658_30795</name>
</gene>
<evidence type="ECO:0008006" key="4">
    <source>
        <dbReference type="Google" id="ProtNLM"/>
    </source>
</evidence>
<feature type="chain" id="PRO_5046939442" description="Secreted protein" evidence="1">
    <location>
        <begin position="29"/>
        <end position="88"/>
    </location>
</feature>
<evidence type="ECO:0000256" key="1">
    <source>
        <dbReference type="SAM" id="SignalP"/>
    </source>
</evidence>
<keyword evidence="3" id="KW-1185">Reference proteome</keyword>
<dbReference type="RefSeq" id="WP_122217341.1">
    <property type="nucleotide sequence ID" value="NZ_JAMQBH010000024.1"/>
</dbReference>
<organism evidence="2 3">
    <name type="scientific">Streptomyces griseoincarnatus</name>
    <dbReference type="NCBI Taxonomy" id="29305"/>
    <lineage>
        <taxon>Bacteria</taxon>
        <taxon>Bacillati</taxon>
        <taxon>Actinomycetota</taxon>
        <taxon>Actinomycetes</taxon>
        <taxon>Kitasatosporales</taxon>
        <taxon>Streptomycetaceae</taxon>
        <taxon>Streptomyces</taxon>
        <taxon>Streptomyces griseoincarnatus group</taxon>
    </lineage>
</organism>
<sequence>MVKSKKIATAAMGVLGGLALLAFGAVQAVGAENPGTCTEDENGKVRCVQVSEYRVTETDNGVRIDNKTSQSCSGSKGELTCASNLVVS</sequence>
<comment type="caution">
    <text evidence="2">The sequence shown here is derived from an EMBL/GenBank/DDBJ whole genome shotgun (WGS) entry which is preliminary data.</text>
</comment>
<feature type="signal peptide" evidence="1">
    <location>
        <begin position="1"/>
        <end position="28"/>
    </location>
</feature>
<dbReference type="EMBL" id="JAMQBH010000024">
    <property type="protein sequence ID" value="MCM2517592.1"/>
    <property type="molecule type" value="Genomic_DNA"/>
</dbReference>
<proteinExistence type="predicted"/>
<dbReference type="Proteomes" id="UP001523263">
    <property type="component" value="Unassembled WGS sequence"/>
</dbReference>
<protein>
    <recommendedName>
        <fullName evidence="4">Secreted protein</fullName>
    </recommendedName>
</protein>
<evidence type="ECO:0000313" key="3">
    <source>
        <dbReference type="Proteomes" id="UP001523263"/>
    </source>
</evidence>
<reference evidence="2 3" key="1">
    <citation type="submission" date="2022-06" db="EMBL/GenBank/DDBJ databases">
        <title>Whole genome sequence of Streptomyces griseoincarnatus RB7AG.</title>
        <authorList>
            <person name="Ray L."/>
            <person name="Behera S."/>
            <person name="Panda A.N."/>
        </authorList>
    </citation>
    <scope>NUCLEOTIDE SEQUENCE [LARGE SCALE GENOMIC DNA]</scope>
    <source>
        <strain evidence="2 3">RB7AG</strain>
    </source>
</reference>
<accession>A0ABT0W1Y4</accession>